<dbReference type="CDD" id="cd02165">
    <property type="entry name" value="NMNAT"/>
    <property type="match status" value="1"/>
</dbReference>
<keyword evidence="14" id="KW-1185">Reference proteome</keyword>
<name>A5D412_PELTS</name>
<dbReference type="NCBIfam" id="TIGR00482">
    <property type="entry name" value="nicotinate (nicotinamide) nucleotide adenylyltransferase"/>
    <property type="match status" value="1"/>
</dbReference>
<dbReference type="HOGENOM" id="CLU_069765_1_0_9"/>
<evidence type="ECO:0000256" key="2">
    <source>
        <dbReference type="ARBA" id="ARBA00005019"/>
    </source>
</evidence>
<keyword evidence="8 11" id="KW-0067">ATP-binding</keyword>
<dbReference type="eggNOG" id="COG1057">
    <property type="taxonomic scope" value="Bacteria"/>
</dbReference>
<gene>
    <name evidence="13" type="primary">NadD</name>
    <name evidence="11" type="synonym">nadD</name>
    <name evidence="13" type="ordered locus">PTH_0835</name>
</gene>
<dbReference type="PANTHER" id="PTHR39321">
    <property type="entry name" value="NICOTINATE-NUCLEOTIDE ADENYLYLTRANSFERASE-RELATED"/>
    <property type="match status" value="1"/>
</dbReference>
<evidence type="ECO:0000256" key="1">
    <source>
        <dbReference type="ARBA" id="ARBA00002324"/>
    </source>
</evidence>
<dbReference type="KEGG" id="pth:PTH_0835"/>
<keyword evidence="9 11" id="KW-0520">NAD</keyword>
<evidence type="ECO:0000259" key="12">
    <source>
        <dbReference type="Pfam" id="PF01467"/>
    </source>
</evidence>
<evidence type="ECO:0000313" key="14">
    <source>
        <dbReference type="Proteomes" id="UP000006556"/>
    </source>
</evidence>
<dbReference type="InterPro" id="IPR005248">
    <property type="entry name" value="NadD/NMNAT"/>
</dbReference>
<keyword evidence="5 11" id="KW-0808">Transferase</keyword>
<evidence type="ECO:0000256" key="8">
    <source>
        <dbReference type="ARBA" id="ARBA00022840"/>
    </source>
</evidence>
<dbReference type="STRING" id="370438.PTH_0835"/>
<dbReference type="PANTHER" id="PTHR39321:SF3">
    <property type="entry name" value="PHOSPHOPANTETHEINE ADENYLYLTRANSFERASE"/>
    <property type="match status" value="1"/>
</dbReference>
<comment type="pathway">
    <text evidence="2 11">Cofactor biosynthesis; NAD(+) biosynthesis; deamido-NAD(+) from nicotinate D-ribonucleotide: step 1/1.</text>
</comment>
<dbReference type="GO" id="GO:0005524">
    <property type="term" value="F:ATP binding"/>
    <property type="evidence" value="ECO:0007669"/>
    <property type="project" value="UniProtKB-KW"/>
</dbReference>
<evidence type="ECO:0000256" key="10">
    <source>
        <dbReference type="ARBA" id="ARBA00048721"/>
    </source>
</evidence>
<dbReference type="Pfam" id="PF01467">
    <property type="entry name" value="CTP_transf_like"/>
    <property type="match status" value="1"/>
</dbReference>
<dbReference type="GO" id="GO:0009435">
    <property type="term" value="P:NAD+ biosynthetic process"/>
    <property type="evidence" value="ECO:0007669"/>
    <property type="project" value="UniProtKB-UniRule"/>
</dbReference>
<reference evidence="14" key="1">
    <citation type="journal article" date="2008" name="Genome Res.">
        <title>The genome of Pelotomaculum thermopropionicum reveals niche-associated evolution in anaerobic microbiota.</title>
        <authorList>
            <person name="Kosaka T."/>
            <person name="Kato S."/>
            <person name="Shimoyama T."/>
            <person name="Ishii S."/>
            <person name="Abe T."/>
            <person name="Watanabe K."/>
        </authorList>
    </citation>
    <scope>NUCLEOTIDE SEQUENCE [LARGE SCALE GENOMIC DNA]</scope>
    <source>
        <strain evidence="14">DSM 13744 / JCM 10971 / SI</strain>
    </source>
</reference>
<dbReference type="EMBL" id="AP009389">
    <property type="protein sequence ID" value="BAF59016.1"/>
    <property type="molecule type" value="Genomic_DNA"/>
</dbReference>
<evidence type="ECO:0000256" key="5">
    <source>
        <dbReference type="ARBA" id="ARBA00022679"/>
    </source>
</evidence>
<dbReference type="NCBIfam" id="NF000840">
    <property type="entry name" value="PRK00071.1-3"/>
    <property type="match status" value="1"/>
</dbReference>
<keyword evidence="6 11" id="KW-0548">Nucleotidyltransferase</keyword>
<evidence type="ECO:0000256" key="3">
    <source>
        <dbReference type="ARBA" id="ARBA00009014"/>
    </source>
</evidence>
<evidence type="ECO:0000256" key="11">
    <source>
        <dbReference type="HAMAP-Rule" id="MF_00244"/>
    </source>
</evidence>
<dbReference type="NCBIfam" id="TIGR00125">
    <property type="entry name" value="cyt_tran_rel"/>
    <property type="match status" value="1"/>
</dbReference>
<sequence>MRRIGIMGGTFDPIHYGHLVAAEGARYEFGLNRVIFIPAGRPPHKPDCNITDPSHRYKMTCLAVATNPFFQVSALEVERPGPSYTIDTVQEISRLYPDAEVFFITGSDAVMEILTWKNFERLLSICFFIAAARPGYKLNELWKRLVLLPENLKERIFCMEVPALAISSTDIRQRVSEGRPIKYLLPEPVEDYIQKNGLYRQ</sequence>
<dbReference type="Gene3D" id="3.40.50.620">
    <property type="entry name" value="HUPs"/>
    <property type="match status" value="1"/>
</dbReference>
<dbReference type="UniPathway" id="UPA00253">
    <property type="reaction ID" value="UER00332"/>
</dbReference>
<evidence type="ECO:0000256" key="9">
    <source>
        <dbReference type="ARBA" id="ARBA00023027"/>
    </source>
</evidence>
<dbReference type="AlphaFoldDB" id="A5D412"/>
<evidence type="ECO:0000313" key="13">
    <source>
        <dbReference type="EMBL" id="BAF59016.1"/>
    </source>
</evidence>
<proteinExistence type="inferred from homology"/>
<organism evidence="13 14">
    <name type="scientific">Pelotomaculum thermopropionicum (strain DSM 13744 / JCM 10971 / SI)</name>
    <dbReference type="NCBI Taxonomy" id="370438"/>
    <lineage>
        <taxon>Bacteria</taxon>
        <taxon>Bacillati</taxon>
        <taxon>Bacillota</taxon>
        <taxon>Clostridia</taxon>
        <taxon>Eubacteriales</taxon>
        <taxon>Desulfotomaculaceae</taxon>
        <taxon>Pelotomaculum</taxon>
    </lineage>
</organism>
<dbReference type="HAMAP" id="MF_00244">
    <property type="entry name" value="NaMN_adenylyltr"/>
    <property type="match status" value="1"/>
</dbReference>
<dbReference type="InterPro" id="IPR014729">
    <property type="entry name" value="Rossmann-like_a/b/a_fold"/>
</dbReference>
<evidence type="ECO:0000256" key="4">
    <source>
        <dbReference type="ARBA" id="ARBA00022642"/>
    </source>
</evidence>
<accession>A5D412</accession>
<comment type="function">
    <text evidence="1 11">Catalyzes the reversible adenylation of nicotinate mononucleotide (NaMN) to nicotinic acid adenine dinucleotide (NaAD).</text>
</comment>
<protein>
    <recommendedName>
        <fullName evidence="11">Probable nicotinate-nucleotide adenylyltransferase</fullName>
        <ecNumber evidence="11">2.7.7.18</ecNumber>
    </recommendedName>
    <alternativeName>
        <fullName evidence="11">Deamido-NAD(+) diphosphorylase</fullName>
    </alternativeName>
    <alternativeName>
        <fullName evidence="11">Deamido-NAD(+) pyrophosphorylase</fullName>
    </alternativeName>
    <alternativeName>
        <fullName evidence="11">Nicotinate mononucleotide adenylyltransferase</fullName>
        <shortName evidence="11">NaMN adenylyltransferase</shortName>
    </alternativeName>
</protein>
<dbReference type="Proteomes" id="UP000006556">
    <property type="component" value="Chromosome"/>
</dbReference>
<evidence type="ECO:0000256" key="7">
    <source>
        <dbReference type="ARBA" id="ARBA00022741"/>
    </source>
</evidence>
<dbReference type="GO" id="GO:0004515">
    <property type="term" value="F:nicotinate-nucleotide adenylyltransferase activity"/>
    <property type="evidence" value="ECO:0007669"/>
    <property type="project" value="UniProtKB-UniRule"/>
</dbReference>
<comment type="similarity">
    <text evidence="3 11">Belongs to the NadD family.</text>
</comment>
<keyword evidence="7 11" id="KW-0547">Nucleotide-binding</keyword>
<keyword evidence="4 11" id="KW-0662">Pyridine nucleotide biosynthesis</keyword>
<dbReference type="FunFam" id="3.40.50.620:FF:000039">
    <property type="entry name" value="Probable nicotinate-nucleotide adenylyltransferase"/>
    <property type="match status" value="1"/>
</dbReference>
<comment type="catalytic activity">
    <reaction evidence="10 11">
        <text>nicotinate beta-D-ribonucleotide + ATP + H(+) = deamido-NAD(+) + diphosphate</text>
        <dbReference type="Rhea" id="RHEA:22860"/>
        <dbReference type="ChEBI" id="CHEBI:15378"/>
        <dbReference type="ChEBI" id="CHEBI:30616"/>
        <dbReference type="ChEBI" id="CHEBI:33019"/>
        <dbReference type="ChEBI" id="CHEBI:57502"/>
        <dbReference type="ChEBI" id="CHEBI:58437"/>
        <dbReference type="EC" id="2.7.7.18"/>
    </reaction>
</comment>
<feature type="domain" description="Cytidyltransferase-like" evidence="12">
    <location>
        <begin position="6"/>
        <end position="174"/>
    </location>
</feature>
<dbReference type="EC" id="2.7.7.18" evidence="11"/>
<dbReference type="SUPFAM" id="SSF52374">
    <property type="entry name" value="Nucleotidylyl transferase"/>
    <property type="match status" value="1"/>
</dbReference>
<dbReference type="InterPro" id="IPR004821">
    <property type="entry name" value="Cyt_trans-like"/>
</dbReference>
<evidence type="ECO:0000256" key="6">
    <source>
        <dbReference type="ARBA" id="ARBA00022695"/>
    </source>
</evidence>